<name>A0ABV9UAU7_9ACTN</name>
<evidence type="ECO:0000256" key="1">
    <source>
        <dbReference type="SAM" id="SignalP"/>
    </source>
</evidence>
<feature type="signal peptide" evidence="1">
    <location>
        <begin position="1"/>
        <end position="25"/>
    </location>
</feature>
<sequence length="360" mass="38143">MPRPLPLAAALTAALVAVTASPASAAPSHWKLTYDVAASRTLGNVSNGLTSLAVLGPRDAWLAGSWDNVATNFSAIQHFDGHRWRNTPLPGVLTSKRNSLSAVGEVSASSSGNIWAFATTQTNADGVMQHALRWNGRAWTVQHTWKRESDRFTGVTFGPKDVWAFGDRGFGSRHFDGSSWRQVATPGVVQQVSGVSSRNIWAAAGASLLHYDGRAWRAVKPGPGALDIRAVSARTAGDVWAVGGVRSGANVTPVAFHWDGRAWHRYAGPRGKVAKAPLVAAVADGRGGAWLSRRSTGGGTDLFHLVRGKWVAQALPKHRLGRPYVRTLAAVPHSTALWAVGVIEYGGAPAGDTVVYSGTR</sequence>
<gene>
    <name evidence="2" type="ORF">ACFPCY_32755</name>
</gene>
<reference evidence="3" key="1">
    <citation type="journal article" date="2019" name="Int. J. Syst. Evol. Microbiol.">
        <title>The Global Catalogue of Microorganisms (GCM) 10K type strain sequencing project: providing services to taxonomists for standard genome sequencing and annotation.</title>
        <authorList>
            <consortium name="The Broad Institute Genomics Platform"/>
            <consortium name="The Broad Institute Genome Sequencing Center for Infectious Disease"/>
            <person name="Wu L."/>
            <person name="Ma J."/>
        </authorList>
    </citation>
    <scope>NUCLEOTIDE SEQUENCE [LARGE SCALE GENOMIC DNA]</scope>
    <source>
        <strain evidence="3">KLKA75</strain>
    </source>
</reference>
<dbReference type="Proteomes" id="UP001595872">
    <property type="component" value="Unassembled WGS sequence"/>
</dbReference>
<keyword evidence="3" id="KW-1185">Reference proteome</keyword>
<evidence type="ECO:0000313" key="2">
    <source>
        <dbReference type="EMBL" id="MFC4912112.1"/>
    </source>
</evidence>
<organism evidence="2 3">
    <name type="scientific">Actinomadura gamaensis</name>
    <dbReference type="NCBI Taxonomy" id="1763541"/>
    <lineage>
        <taxon>Bacteria</taxon>
        <taxon>Bacillati</taxon>
        <taxon>Actinomycetota</taxon>
        <taxon>Actinomycetes</taxon>
        <taxon>Streptosporangiales</taxon>
        <taxon>Thermomonosporaceae</taxon>
        <taxon>Actinomadura</taxon>
    </lineage>
</organism>
<feature type="chain" id="PRO_5046360030" evidence="1">
    <location>
        <begin position="26"/>
        <end position="360"/>
    </location>
</feature>
<evidence type="ECO:0000313" key="3">
    <source>
        <dbReference type="Proteomes" id="UP001595872"/>
    </source>
</evidence>
<keyword evidence="1" id="KW-0732">Signal</keyword>
<dbReference type="RefSeq" id="WP_378261709.1">
    <property type="nucleotide sequence ID" value="NZ_JBHSIT010000011.1"/>
</dbReference>
<proteinExistence type="predicted"/>
<comment type="caution">
    <text evidence="2">The sequence shown here is derived from an EMBL/GenBank/DDBJ whole genome shotgun (WGS) entry which is preliminary data.</text>
</comment>
<accession>A0ABV9UAU7</accession>
<dbReference type="EMBL" id="JBHSIT010000011">
    <property type="protein sequence ID" value="MFC4912112.1"/>
    <property type="molecule type" value="Genomic_DNA"/>
</dbReference>
<protein>
    <submittedName>
        <fullName evidence="2">Uncharacterized protein</fullName>
    </submittedName>
</protein>